<evidence type="ECO:0000259" key="5">
    <source>
        <dbReference type="PROSITE" id="PS50931"/>
    </source>
</evidence>
<dbReference type="InterPro" id="IPR050176">
    <property type="entry name" value="LTTR"/>
</dbReference>
<dbReference type="KEGG" id="pgb:H744_1c1502"/>
<dbReference type="OrthoDB" id="196624at2"/>
<comment type="similarity">
    <text evidence="1">Belongs to the LysR transcriptional regulatory family.</text>
</comment>
<evidence type="ECO:0000256" key="4">
    <source>
        <dbReference type="ARBA" id="ARBA00023163"/>
    </source>
</evidence>
<accession>A0A0C5WN59</accession>
<dbReference type="InterPro" id="IPR036390">
    <property type="entry name" value="WH_DNA-bd_sf"/>
</dbReference>
<reference evidence="6 7" key="1">
    <citation type="submission" date="2013-05" db="EMBL/GenBank/DDBJ databases">
        <title>Complete genome sequence of the lipase-producing bacterium Photobacterium gaetbulicola Gung47.</title>
        <authorList>
            <person name="Kim Y.-O."/>
        </authorList>
    </citation>
    <scope>NUCLEOTIDE SEQUENCE [LARGE SCALE GENOMIC DNA]</scope>
    <source>
        <strain evidence="6 7">Gung47</strain>
    </source>
</reference>
<evidence type="ECO:0000313" key="6">
    <source>
        <dbReference type="EMBL" id="AJR06524.1"/>
    </source>
</evidence>
<keyword evidence="3 6" id="KW-0238">DNA-binding</keyword>
<dbReference type="Pfam" id="PF03466">
    <property type="entry name" value="LysR_substrate"/>
    <property type="match status" value="1"/>
</dbReference>
<sequence>MLDRETIRSFMKVAEYANFSKAAEVLHKTPAAISYRIKVLEDAVDTQLFIRTTRSVHLTEAGEHLLSQCQKWLDWMESMPDELRQIADGIERNINIVINNLLFDQHAVSQLILALHEAFPFTQINISSAVYMGVWDDLLNNDYHLAIGVPGLDTIDNTVKLSPLGKMSWTFTLTPKHPLATLNAPLKESQLRHHPAINIEDTSQHINKRTAWLLRDQKEIKVPDLSTKVACHINGAGIGFLPKNLANPLINEGLLIEKEVQWSRAPSPLSIGWRQDSTGEVTQWIIELFKKNDPIIQGFLKNIDQLHH</sequence>
<protein>
    <submittedName>
        <fullName evidence="6">DNA-binding transcriptional activator AllS</fullName>
    </submittedName>
</protein>
<organism evidence="6 7">
    <name type="scientific">Photobacterium gaetbulicola Gung47</name>
    <dbReference type="NCBI Taxonomy" id="658445"/>
    <lineage>
        <taxon>Bacteria</taxon>
        <taxon>Pseudomonadati</taxon>
        <taxon>Pseudomonadota</taxon>
        <taxon>Gammaproteobacteria</taxon>
        <taxon>Vibrionales</taxon>
        <taxon>Vibrionaceae</taxon>
        <taxon>Photobacterium</taxon>
    </lineage>
</organism>
<dbReference type="PROSITE" id="PS50931">
    <property type="entry name" value="HTH_LYSR"/>
    <property type="match status" value="1"/>
</dbReference>
<gene>
    <name evidence="6" type="ORF">H744_1c1502</name>
</gene>
<feature type="domain" description="HTH lysR-type" evidence="5">
    <location>
        <begin position="7"/>
        <end position="59"/>
    </location>
</feature>
<dbReference type="Gene3D" id="3.40.190.290">
    <property type="match status" value="1"/>
</dbReference>
<dbReference type="NCBIfam" id="NF007501">
    <property type="entry name" value="PRK10094.1"/>
    <property type="match status" value="1"/>
</dbReference>
<dbReference type="GO" id="GO:0003677">
    <property type="term" value="F:DNA binding"/>
    <property type="evidence" value="ECO:0007669"/>
    <property type="project" value="UniProtKB-KW"/>
</dbReference>
<dbReference type="PATRIC" id="fig|658445.3.peg.1632"/>
<dbReference type="HOGENOM" id="CLU_039613_35_1_6"/>
<dbReference type="Proteomes" id="UP000032303">
    <property type="component" value="Chromosome 1"/>
</dbReference>
<evidence type="ECO:0000313" key="7">
    <source>
        <dbReference type="Proteomes" id="UP000032303"/>
    </source>
</evidence>
<dbReference type="InterPro" id="IPR000847">
    <property type="entry name" value="LysR_HTH_N"/>
</dbReference>
<dbReference type="PANTHER" id="PTHR30579">
    <property type="entry name" value="TRANSCRIPTIONAL REGULATOR"/>
    <property type="match status" value="1"/>
</dbReference>
<dbReference type="GO" id="GO:0003700">
    <property type="term" value="F:DNA-binding transcription factor activity"/>
    <property type="evidence" value="ECO:0007669"/>
    <property type="project" value="InterPro"/>
</dbReference>
<dbReference type="InterPro" id="IPR005119">
    <property type="entry name" value="LysR_subst-bd"/>
</dbReference>
<keyword evidence="7" id="KW-1185">Reference proteome</keyword>
<dbReference type="SUPFAM" id="SSF53850">
    <property type="entry name" value="Periplasmic binding protein-like II"/>
    <property type="match status" value="1"/>
</dbReference>
<name>A0A0C5WN59_9GAMM</name>
<dbReference type="FunFam" id="1.10.10.10:FF:000001">
    <property type="entry name" value="LysR family transcriptional regulator"/>
    <property type="match status" value="1"/>
</dbReference>
<dbReference type="STRING" id="658445.H744_1c1502"/>
<dbReference type="Gene3D" id="1.10.10.10">
    <property type="entry name" value="Winged helix-like DNA-binding domain superfamily/Winged helix DNA-binding domain"/>
    <property type="match status" value="1"/>
</dbReference>
<keyword evidence="4" id="KW-0804">Transcription</keyword>
<dbReference type="Pfam" id="PF00126">
    <property type="entry name" value="HTH_1"/>
    <property type="match status" value="1"/>
</dbReference>
<evidence type="ECO:0000256" key="2">
    <source>
        <dbReference type="ARBA" id="ARBA00023015"/>
    </source>
</evidence>
<dbReference type="InterPro" id="IPR036388">
    <property type="entry name" value="WH-like_DNA-bd_sf"/>
</dbReference>
<keyword evidence="2" id="KW-0805">Transcription regulation</keyword>
<evidence type="ECO:0000256" key="1">
    <source>
        <dbReference type="ARBA" id="ARBA00009437"/>
    </source>
</evidence>
<dbReference type="SUPFAM" id="SSF46785">
    <property type="entry name" value="Winged helix' DNA-binding domain"/>
    <property type="match status" value="1"/>
</dbReference>
<dbReference type="AlphaFoldDB" id="A0A0C5WN59"/>
<proteinExistence type="inferred from homology"/>
<dbReference type="EMBL" id="CP005973">
    <property type="protein sequence ID" value="AJR06524.1"/>
    <property type="molecule type" value="Genomic_DNA"/>
</dbReference>
<evidence type="ECO:0000256" key="3">
    <source>
        <dbReference type="ARBA" id="ARBA00023125"/>
    </source>
</evidence>
<dbReference type="PANTHER" id="PTHR30579:SF0">
    <property type="entry name" value="HTH-TYPE TRANSCRIPTIONAL ACTIVATOR ALLS"/>
    <property type="match status" value="1"/>
</dbReference>